<dbReference type="PANTHER" id="PTHR19211">
    <property type="entry name" value="ATP-BINDING TRANSPORT PROTEIN-RELATED"/>
    <property type="match status" value="1"/>
</dbReference>
<evidence type="ECO:0000313" key="2">
    <source>
        <dbReference type="EMBL" id="KAJ8425882.1"/>
    </source>
</evidence>
<sequence>MRIFLARALYIQPTLLLLDEPTDHLDLRAVLWLEEHSCQWKKTLLVVSRDRDFLNTVSNEIIHLHEKKLRQFPGNFDNFERSYEPQCKEQKKELDKQKKAAKKSGSQKARVVFTSISMSKPHILLLDEPTNHLDMQSKDALADALNEFTGGVVLVSDDAPTFPGTLEDYKEELLKEIKAGVDD</sequence>
<keyword evidence="3" id="KW-1185">Reference proteome</keyword>
<dbReference type="Proteomes" id="UP001153076">
    <property type="component" value="Unassembled WGS sequence"/>
</dbReference>
<dbReference type="GO" id="GO:0005524">
    <property type="term" value="F:ATP binding"/>
    <property type="evidence" value="ECO:0007669"/>
    <property type="project" value="TreeGrafter"/>
</dbReference>
<name>A0A9Q1JHT4_9CARY</name>
<dbReference type="InterPro" id="IPR027417">
    <property type="entry name" value="P-loop_NTPase"/>
</dbReference>
<dbReference type="SUPFAM" id="SSF52540">
    <property type="entry name" value="P-loop containing nucleoside triphosphate hydrolases"/>
    <property type="match status" value="2"/>
</dbReference>
<dbReference type="OrthoDB" id="1747007at2759"/>
<dbReference type="EMBL" id="JAKOGI010001385">
    <property type="protein sequence ID" value="KAJ8425882.1"/>
    <property type="molecule type" value="Genomic_DNA"/>
</dbReference>
<reference evidence="2" key="1">
    <citation type="submission" date="2022-04" db="EMBL/GenBank/DDBJ databases">
        <title>Carnegiea gigantea Genome sequencing and assembly v2.</title>
        <authorList>
            <person name="Copetti D."/>
            <person name="Sanderson M.J."/>
            <person name="Burquez A."/>
            <person name="Wojciechowski M.F."/>
        </authorList>
    </citation>
    <scope>NUCLEOTIDE SEQUENCE</scope>
    <source>
        <strain evidence="2">SGP5-SGP5p</strain>
        <tissue evidence="2">Aerial part</tissue>
    </source>
</reference>
<proteinExistence type="predicted"/>
<dbReference type="AlphaFoldDB" id="A0A9Q1JHT4"/>
<protein>
    <recommendedName>
        <fullName evidence="4">ABC transporter domain-containing protein</fullName>
    </recommendedName>
</protein>
<evidence type="ECO:0000256" key="1">
    <source>
        <dbReference type="ARBA" id="ARBA00022737"/>
    </source>
</evidence>
<evidence type="ECO:0008006" key="4">
    <source>
        <dbReference type="Google" id="ProtNLM"/>
    </source>
</evidence>
<dbReference type="PANTHER" id="PTHR19211:SF62">
    <property type="entry name" value="OS04G0658400 PROTEIN"/>
    <property type="match status" value="1"/>
</dbReference>
<evidence type="ECO:0000313" key="3">
    <source>
        <dbReference type="Proteomes" id="UP001153076"/>
    </source>
</evidence>
<dbReference type="Gene3D" id="3.40.50.300">
    <property type="entry name" value="P-loop containing nucleotide triphosphate hydrolases"/>
    <property type="match status" value="2"/>
</dbReference>
<accession>A0A9Q1JHT4</accession>
<keyword evidence="1" id="KW-0677">Repeat</keyword>
<gene>
    <name evidence="2" type="ORF">Cgig2_033155</name>
</gene>
<organism evidence="2 3">
    <name type="scientific">Carnegiea gigantea</name>
    <dbReference type="NCBI Taxonomy" id="171969"/>
    <lineage>
        <taxon>Eukaryota</taxon>
        <taxon>Viridiplantae</taxon>
        <taxon>Streptophyta</taxon>
        <taxon>Embryophyta</taxon>
        <taxon>Tracheophyta</taxon>
        <taxon>Spermatophyta</taxon>
        <taxon>Magnoliopsida</taxon>
        <taxon>eudicotyledons</taxon>
        <taxon>Gunneridae</taxon>
        <taxon>Pentapetalae</taxon>
        <taxon>Caryophyllales</taxon>
        <taxon>Cactineae</taxon>
        <taxon>Cactaceae</taxon>
        <taxon>Cactoideae</taxon>
        <taxon>Echinocereeae</taxon>
        <taxon>Carnegiea</taxon>
    </lineage>
</organism>
<dbReference type="InterPro" id="IPR050611">
    <property type="entry name" value="ABCF"/>
</dbReference>
<comment type="caution">
    <text evidence="2">The sequence shown here is derived from an EMBL/GenBank/DDBJ whole genome shotgun (WGS) entry which is preliminary data.</text>
</comment>